<keyword evidence="2" id="KW-0472">Membrane</keyword>
<feature type="compositionally biased region" description="Low complexity" evidence="1">
    <location>
        <begin position="879"/>
        <end position="899"/>
    </location>
</feature>
<dbReference type="AlphaFoldDB" id="A0ABD3Q8W1"/>
<keyword evidence="2" id="KW-1133">Transmembrane helix</keyword>
<evidence type="ECO:0000256" key="2">
    <source>
        <dbReference type="SAM" id="Phobius"/>
    </source>
</evidence>
<evidence type="ECO:0000313" key="3">
    <source>
        <dbReference type="EMBL" id="KAL3796011.1"/>
    </source>
</evidence>
<protein>
    <submittedName>
        <fullName evidence="3">Uncharacterized protein</fullName>
    </submittedName>
</protein>
<proteinExistence type="predicted"/>
<feature type="transmembrane region" description="Helical" evidence="2">
    <location>
        <begin position="1178"/>
        <end position="1201"/>
    </location>
</feature>
<feature type="region of interest" description="Disordered" evidence="1">
    <location>
        <begin position="231"/>
        <end position="266"/>
    </location>
</feature>
<keyword evidence="4" id="KW-1185">Reference proteome</keyword>
<feature type="region of interest" description="Disordered" evidence="1">
    <location>
        <begin position="778"/>
        <end position="801"/>
    </location>
</feature>
<evidence type="ECO:0000313" key="4">
    <source>
        <dbReference type="Proteomes" id="UP001516023"/>
    </source>
</evidence>
<organism evidence="3 4">
    <name type="scientific">Cyclotella cryptica</name>
    <dbReference type="NCBI Taxonomy" id="29204"/>
    <lineage>
        <taxon>Eukaryota</taxon>
        <taxon>Sar</taxon>
        <taxon>Stramenopiles</taxon>
        <taxon>Ochrophyta</taxon>
        <taxon>Bacillariophyta</taxon>
        <taxon>Coscinodiscophyceae</taxon>
        <taxon>Thalassiosirophycidae</taxon>
        <taxon>Stephanodiscales</taxon>
        <taxon>Stephanodiscaceae</taxon>
        <taxon>Cyclotella</taxon>
    </lineage>
</organism>
<feature type="compositionally biased region" description="Polar residues" evidence="1">
    <location>
        <begin position="948"/>
        <end position="957"/>
    </location>
</feature>
<dbReference type="EMBL" id="JABMIG020000066">
    <property type="protein sequence ID" value="KAL3796011.1"/>
    <property type="molecule type" value="Genomic_DNA"/>
</dbReference>
<sequence>MSSTDSRQQETANFSNTEAIPLSRGRQLNRASIPNLEAETQQSPVSVPLRFVHVPNTHCFSDALSHRTPSVPDFASFYNDRHHNSMSYLQTRPQYQHKQQQQTTHQHLSGEALLNAAGTDPMEQFEERLRRARLNILLDRSSAFSSRVRSKSTPARAVAREIRNEEEMKRRALRLELAITGNDGIDDKEEDSCVLDFYHQATGSAGFDKMRGSEHTESFLPAAPTTASVFVEESQVSPKTSDSNAETNNTLLHNHDPSCVSSTSPPLDMHRVLPPPPLPPPSSERERLVHREREARSETERARIRHLALLRERQLEGSSVLDREESGDFLSVGHVSSEIGPNETSHRNNRPTSFGSLDVAESVGSDRHGNADDNGITLNSDDGILPKMLSKQEEVAFCDIEHGVAQSFQVAQEISPQFSSDIIASEVEGGFESAPNNAIVDDEENILNHPSSPMSNLAFIASFESTSHRSGISDFPLLPPPATERERRVLREREARLETERARRRHIALLREHDHDDEDEAVHVEGNLAGELGVSTHTHEETASAVQHDSTNTNCLSYTMERFLETLGDEVGNRLTADGLIADGNDEDLDADTEALPYTMELFLSENMVVVDSNNDGDNELISGDVGVVSIENDATNVIAQQNRNLVTNHEIIPDHESNCINESGFLSAEDAVMPVSDMADESNNSIDGGNYDLGAQHIEGNTFNATQDLPNDFSGLSSSVSIDQLTDRIRLNLIVARPNNDSQHLITSTDVSVQHSDSTRQMPRLTESDVAQLTEVEHASTGNAPPQSLRDEPSISSIAGPGTFRDHAFSIATQTTVVESCTVTSQGSTEINGALLDQHLDEDIIRVDDSAHDALLSFPASNASVEAMPSVDSVVDSDSESHILSKSSSSELNSSPQSAVLESHSSLDEESQILNLTEAGIVTMADIDHASIGNAPPHSIRDERLSESSVLGRSQQSRYNVDDRMFVNPHSGLACVDTVTANASVEAMPSVDSEHSMSQDSIDALPSEYNENSLHESSDTGDEDLAGFRVSDMASSTSIEALPSVDLRSEPEDDPLLILASFDVANTHNTSNNRSNGVEEDLVIYQASDRASSTSIEVLPSDDIASETNDVHSSILDAHHFIGGTTSIDNFDLEHFRYDNINSNQNDTESSPLLPIVREQCVSDDNGHGVGQSHRKYTWTVSFISGCLIGLCIGILLFGYRVHLSLPTMSQHVAAAVASADGDGESQLILPLTQEVLVHIPSPPPLPLPENCA</sequence>
<feature type="compositionally biased region" description="Polar residues" evidence="1">
    <location>
        <begin position="1"/>
        <end position="18"/>
    </location>
</feature>
<keyword evidence="2" id="KW-0812">Transmembrane</keyword>
<feature type="region of interest" description="Disordered" evidence="1">
    <location>
        <begin position="1"/>
        <end position="25"/>
    </location>
</feature>
<feature type="compositionally biased region" description="Polar residues" evidence="1">
    <location>
        <begin position="234"/>
        <end position="252"/>
    </location>
</feature>
<gene>
    <name evidence="3" type="ORF">HJC23_013068</name>
</gene>
<feature type="region of interest" description="Disordered" evidence="1">
    <location>
        <begin position="933"/>
        <end position="957"/>
    </location>
</feature>
<reference evidence="3 4" key="1">
    <citation type="journal article" date="2020" name="G3 (Bethesda)">
        <title>Improved Reference Genome for Cyclotella cryptica CCMP332, a Model for Cell Wall Morphogenesis, Salinity Adaptation, and Lipid Production in Diatoms (Bacillariophyta).</title>
        <authorList>
            <person name="Roberts W.R."/>
            <person name="Downey K.M."/>
            <person name="Ruck E.C."/>
            <person name="Traller J.C."/>
            <person name="Alverson A.J."/>
        </authorList>
    </citation>
    <scope>NUCLEOTIDE SEQUENCE [LARGE SCALE GENOMIC DNA]</scope>
    <source>
        <strain evidence="3 4">CCMP332</strain>
    </source>
</reference>
<feature type="region of interest" description="Disordered" evidence="1">
    <location>
        <begin position="337"/>
        <end position="378"/>
    </location>
</feature>
<name>A0ABD3Q8W1_9STRA</name>
<dbReference type="Proteomes" id="UP001516023">
    <property type="component" value="Unassembled WGS sequence"/>
</dbReference>
<accession>A0ABD3Q8W1</accession>
<comment type="caution">
    <text evidence="3">The sequence shown here is derived from an EMBL/GenBank/DDBJ whole genome shotgun (WGS) entry which is preliminary data.</text>
</comment>
<evidence type="ECO:0000256" key="1">
    <source>
        <dbReference type="SAM" id="MobiDB-lite"/>
    </source>
</evidence>
<feature type="region of interest" description="Disordered" evidence="1">
    <location>
        <begin position="879"/>
        <end position="909"/>
    </location>
</feature>